<evidence type="ECO:0000313" key="2">
    <source>
        <dbReference type="EMBL" id="SDN09477.1"/>
    </source>
</evidence>
<dbReference type="RefSeq" id="WP_084313112.1">
    <property type="nucleotide sequence ID" value="NZ_FNIJ01000001.1"/>
</dbReference>
<feature type="signal peptide" evidence="1">
    <location>
        <begin position="1"/>
        <end position="18"/>
    </location>
</feature>
<evidence type="ECO:0000313" key="3">
    <source>
        <dbReference type="Proteomes" id="UP000242957"/>
    </source>
</evidence>
<dbReference type="OrthoDB" id="6903763at2"/>
<keyword evidence="3" id="KW-1185">Reference proteome</keyword>
<feature type="chain" id="PRO_5017315835" description="Topoisomerase II" evidence="1">
    <location>
        <begin position="19"/>
        <end position="83"/>
    </location>
</feature>
<dbReference type="EMBL" id="FNIJ01000001">
    <property type="protein sequence ID" value="SDN09477.1"/>
    <property type="molecule type" value="Genomic_DNA"/>
</dbReference>
<dbReference type="Pfam" id="PF10976">
    <property type="entry name" value="DUF2790"/>
    <property type="match status" value="1"/>
</dbReference>
<organism evidence="2 3">
    <name type="scientific">Pseudomonas jinjuensis</name>
    <dbReference type="NCBI Taxonomy" id="198616"/>
    <lineage>
        <taxon>Bacteria</taxon>
        <taxon>Pseudomonadati</taxon>
        <taxon>Pseudomonadota</taxon>
        <taxon>Gammaproteobacteria</taxon>
        <taxon>Pseudomonadales</taxon>
        <taxon>Pseudomonadaceae</taxon>
        <taxon>Pseudomonas</taxon>
    </lineage>
</organism>
<dbReference type="Proteomes" id="UP000242957">
    <property type="component" value="Unassembled WGS sequence"/>
</dbReference>
<keyword evidence="1" id="KW-0732">Signal</keyword>
<name>A0A1G9YK29_9PSED</name>
<proteinExistence type="predicted"/>
<sequence length="83" mass="8905">MKAAFILALAGFSSFAFADEANADSVAVEQYTYDMKLDIARVISNTDVSSQCGVVPARMTYEDSQGQRHTIQYQVWGGGCSGG</sequence>
<evidence type="ECO:0008006" key="4">
    <source>
        <dbReference type="Google" id="ProtNLM"/>
    </source>
</evidence>
<accession>A0A1G9YK29</accession>
<dbReference type="AlphaFoldDB" id="A0A1G9YK29"/>
<dbReference type="InterPro" id="IPR021245">
    <property type="entry name" value="DUF2790"/>
</dbReference>
<protein>
    <recommendedName>
        <fullName evidence="4">Topoisomerase II</fullName>
    </recommendedName>
</protein>
<evidence type="ECO:0000256" key="1">
    <source>
        <dbReference type="SAM" id="SignalP"/>
    </source>
</evidence>
<gene>
    <name evidence="2" type="ORF">SAMN05216193_10197</name>
</gene>
<dbReference type="Gene3D" id="2.30.140.50">
    <property type="entry name" value="Protein of unknown function DUF2790"/>
    <property type="match status" value="1"/>
</dbReference>
<reference evidence="3" key="1">
    <citation type="submission" date="2016-10" db="EMBL/GenBank/DDBJ databases">
        <authorList>
            <person name="Varghese N."/>
            <person name="Submissions S."/>
        </authorList>
    </citation>
    <scope>NUCLEOTIDE SEQUENCE [LARGE SCALE GENOMIC DNA]</scope>
    <source>
        <strain evidence="3">JCM 21621</strain>
    </source>
</reference>